<dbReference type="SUPFAM" id="SSF46565">
    <property type="entry name" value="Chaperone J-domain"/>
    <property type="match status" value="1"/>
</dbReference>
<dbReference type="SUPFAM" id="SSF54928">
    <property type="entry name" value="RNA-binding domain, RBD"/>
    <property type="match status" value="1"/>
</dbReference>
<evidence type="ECO:0000313" key="5">
    <source>
        <dbReference type="EMBL" id="KUI62913.1"/>
    </source>
</evidence>
<evidence type="ECO:0000259" key="4">
    <source>
        <dbReference type="PROSITE" id="PS50158"/>
    </source>
</evidence>
<protein>
    <submittedName>
        <fullName evidence="5">J protein JJJ1</fullName>
    </submittedName>
</protein>
<feature type="domain" description="J" evidence="3">
    <location>
        <begin position="1"/>
        <end position="42"/>
    </location>
</feature>
<feature type="compositionally biased region" description="Polar residues" evidence="2">
    <location>
        <begin position="540"/>
        <end position="558"/>
    </location>
</feature>
<evidence type="ECO:0000313" key="6">
    <source>
        <dbReference type="Proteomes" id="UP000078576"/>
    </source>
</evidence>
<dbReference type="Gene3D" id="1.10.287.110">
    <property type="entry name" value="DnaJ domain"/>
    <property type="match status" value="1"/>
</dbReference>
<dbReference type="InterPro" id="IPR001623">
    <property type="entry name" value="DnaJ_domain"/>
</dbReference>
<dbReference type="CDD" id="cd06257">
    <property type="entry name" value="DnaJ"/>
    <property type="match status" value="1"/>
</dbReference>
<keyword evidence="6" id="KW-1185">Reference proteome</keyword>
<dbReference type="EMBL" id="KN714843">
    <property type="protein sequence ID" value="KUI62913.1"/>
    <property type="molecule type" value="Genomic_DNA"/>
</dbReference>
<dbReference type="InterPro" id="IPR035979">
    <property type="entry name" value="RBD_domain_sf"/>
</dbReference>
<dbReference type="InterPro" id="IPR001878">
    <property type="entry name" value="Znf_CCHC"/>
</dbReference>
<feature type="compositionally biased region" description="Polar residues" evidence="2">
    <location>
        <begin position="312"/>
        <end position="331"/>
    </location>
</feature>
<dbReference type="InterPro" id="IPR036869">
    <property type="entry name" value="J_dom_sf"/>
</dbReference>
<proteinExistence type="predicted"/>
<feature type="region of interest" description="Disordered" evidence="2">
    <location>
        <begin position="261"/>
        <end position="457"/>
    </location>
</feature>
<name>A0A194VGC0_CYTMA</name>
<feature type="compositionally biased region" description="Polar residues" evidence="2">
    <location>
        <begin position="415"/>
        <end position="430"/>
    </location>
</feature>
<reference evidence="6" key="1">
    <citation type="submission" date="2014-12" db="EMBL/GenBank/DDBJ databases">
        <title>Genome Sequence of Valsa Canker Pathogens Uncovers a Specific Adaption of Colonization on Woody Bark.</title>
        <authorList>
            <person name="Yin Z."/>
            <person name="Liu H."/>
            <person name="Gao X."/>
            <person name="Li Z."/>
            <person name="Song N."/>
            <person name="Ke X."/>
            <person name="Dai Q."/>
            <person name="Wu Y."/>
            <person name="Sun Y."/>
            <person name="Xu J.-R."/>
            <person name="Kang Z.K."/>
            <person name="Wang L."/>
            <person name="Huang L."/>
        </authorList>
    </citation>
    <scope>NUCLEOTIDE SEQUENCE [LARGE SCALE GENOMIC DNA]</scope>
    <source>
        <strain evidence="6">SXYL134</strain>
    </source>
</reference>
<dbReference type="InterPro" id="IPR018253">
    <property type="entry name" value="DnaJ_domain_CS"/>
</dbReference>
<dbReference type="GO" id="GO:0008270">
    <property type="term" value="F:zinc ion binding"/>
    <property type="evidence" value="ECO:0007669"/>
    <property type="project" value="UniProtKB-KW"/>
</dbReference>
<dbReference type="PROSITE" id="PS50158">
    <property type="entry name" value="ZF_CCHC"/>
    <property type="match status" value="1"/>
</dbReference>
<dbReference type="STRING" id="694573.A0A194VGC0"/>
<dbReference type="InterPro" id="IPR051964">
    <property type="entry name" value="Chaperone_stress_response"/>
</dbReference>
<keyword evidence="1" id="KW-0863">Zinc-finger</keyword>
<dbReference type="OrthoDB" id="10250354at2759"/>
<keyword evidence="1" id="KW-0862">Zinc</keyword>
<feature type="compositionally biased region" description="Basic and acidic residues" evidence="2">
    <location>
        <begin position="332"/>
        <end position="342"/>
    </location>
</feature>
<gene>
    <name evidence="5" type="ORF">VP1G_10032</name>
</gene>
<keyword evidence="1" id="KW-0479">Metal-binding</keyword>
<dbReference type="Pfam" id="PF00226">
    <property type="entry name" value="DnaJ"/>
    <property type="match status" value="1"/>
</dbReference>
<dbReference type="CDD" id="cd00590">
    <property type="entry name" value="RRM_SF"/>
    <property type="match status" value="1"/>
</dbReference>
<dbReference type="AlphaFoldDB" id="A0A194VGC0"/>
<dbReference type="PANTHER" id="PTHR44029:SF1">
    <property type="entry name" value="DNAJ HOMOLOG SUBFAMILY C MEMBER 21"/>
    <property type="match status" value="1"/>
</dbReference>
<feature type="compositionally biased region" description="Polar residues" evidence="2">
    <location>
        <begin position="349"/>
        <end position="369"/>
    </location>
</feature>
<dbReference type="PROSITE" id="PS50076">
    <property type="entry name" value="DNAJ_2"/>
    <property type="match status" value="1"/>
</dbReference>
<dbReference type="GO" id="GO:0005737">
    <property type="term" value="C:cytoplasm"/>
    <property type="evidence" value="ECO:0007669"/>
    <property type="project" value="TreeGrafter"/>
</dbReference>
<organism evidence="5 6">
    <name type="scientific">Cytospora mali</name>
    <name type="common">Apple Valsa canker fungus</name>
    <name type="synonym">Valsa mali</name>
    <dbReference type="NCBI Taxonomy" id="578113"/>
    <lineage>
        <taxon>Eukaryota</taxon>
        <taxon>Fungi</taxon>
        <taxon>Dikarya</taxon>
        <taxon>Ascomycota</taxon>
        <taxon>Pezizomycotina</taxon>
        <taxon>Sordariomycetes</taxon>
        <taxon>Sordariomycetidae</taxon>
        <taxon>Diaporthales</taxon>
        <taxon>Cytosporaceae</taxon>
        <taxon>Cytospora</taxon>
    </lineage>
</organism>
<evidence type="ECO:0000256" key="2">
    <source>
        <dbReference type="SAM" id="MobiDB-lite"/>
    </source>
</evidence>
<accession>A0A194VGC0</accession>
<dbReference type="PANTHER" id="PTHR44029">
    <property type="entry name" value="DNAJ HOMOLOG SUBFAMILY C MEMBER 21"/>
    <property type="match status" value="1"/>
</dbReference>
<sequence length="558" mass="61675">MIHHPDRNPNNQEEATARFQRIQPAYEILSNPAKRARYDNLSSSFLDFDLDDDDYYDEWDDEDDDIPYFTSSQYGPYDFPFSKSLYGGFPSGGGCRQSSGGSFNFHFPFAFTSQEEMEMEEEKLREEEARAAAREELRKHREAERARLKAEREAKQKAKQQARQEAEQSKEVQKKRDQEDEKKQQEQRWKDLNAVTKDEKLAACLHSDFCKKIQQKKRFKCSACSAKRGMIAFECPHCSAFLCQLCVTKFSNSRKKLEVTGGPKVAAQNTQSTQSHDENVDTAFNGEANMGTKATFTDPTSSQKKVSKKNMKNNLGTRNAESAGTSPSSPKDSPKQGHTPDSHDDDNNEAPTSSKQNMAQDGLTKSNQEAAAAAAATPEASTGNNATKGDETSFPGASELPQKNNTATAADMTFSEKTTSPEFVNDTVNNGKHDTVNHKSQEPGTPRPATKPTPGATRGFIRYTKLSHRAPDAHLRRAMEQFGNFISLKVKNKRIGNANVEFADHEGLCKAMAASPVAVNDHVAVEVAELRECGDCGKSGHTSQQCRGGGASNTHARG</sequence>
<dbReference type="PROSITE" id="PS00636">
    <property type="entry name" value="DNAJ_1"/>
    <property type="match status" value="1"/>
</dbReference>
<feature type="compositionally biased region" description="Basic and acidic residues" evidence="2">
    <location>
        <begin position="122"/>
        <end position="190"/>
    </location>
</feature>
<evidence type="ECO:0000259" key="3">
    <source>
        <dbReference type="PROSITE" id="PS50076"/>
    </source>
</evidence>
<feature type="compositionally biased region" description="Basic and acidic residues" evidence="2">
    <location>
        <begin position="431"/>
        <end position="441"/>
    </location>
</feature>
<evidence type="ECO:0000256" key="1">
    <source>
        <dbReference type="PROSITE-ProRule" id="PRU00047"/>
    </source>
</evidence>
<feature type="compositionally biased region" description="Polar residues" evidence="2">
    <location>
        <begin position="292"/>
        <end position="304"/>
    </location>
</feature>
<dbReference type="GO" id="GO:0003676">
    <property type="term" value="F:nucleic acid binding"/>
    <property type="evidence" value="ECO:0007669"/>
    <property type="project" value="InterPro"/>
</dbReference>
<feature type="region of interest" description="Disordered" evidence="2">
    <location>
        <begin position="537"/>
        <end position="558"/>
    </location>
</feature>
<dbReference type="Proteomes" id="UP000078576">
    <property type="component" value="Unassembled WGS sequence"/>
</dbReference>
<feature type="region of interest" description="Disordered" evidence="2">
    <location>
        <begin position="116"/>
        <end position="190"/>
    </location>
</feature>
<feature type="domain" description="CCHC-type" evidence="4">
    <location>
        <begin position="533"/>
        <end position="547"/>
    </location>
</feature>